<accession>A0ABN7W7J9</accession>
<name>A0ABN7W7J9_GIGMA</name>
<dbReference type="EMBL" id="CAJVQB010033167">
    <property type="protein sequence ID" value="CAG8819357.1"/>
    <property type="molecule type" value="Genomic_DNA"/>
</dbReference>
<evidence type="ECO:0000313" key="1">
    <source>
        <dbReference type="EMBL" id="CAG8819357.1"/>
    </source>
</evidence>
<reference evidence="1 2" key="1">
    <citation type="submission" date="2021-06" db="EMBL/GenBank/DDBJ databases">
        <authorList>
            <person name="Kallberg Y."/>
            <person name="Tangrot J."/>
            <person name="Rosling A."/>
        </authorList>
    </citation>
    <scope>NUCLEOTIDE SEQUENCE [LARGE SCALE GENOMIC DNA]</scope>
    <source>
        <strain evidence="1 2">120-4 pot B 10/14</strain>
    </source>
</reference>
<dbReference type="Proteomes" id="UP000789901">
    <property type="component" value="Unassembled WGS sequence"/>
</dbReference>
<sequence>MKRSLEELLLEQGCGWDPKEFTCSTDWADWKDMIQNSITRNLDSPLGLKYNNLREDMIESVIARVQSAFPGIRKEAYLRRIAFVYDDNTLTQEEKDHAISSLTMFKDRDNSLYSRDDTYKCDICHRSGYMIIWCQHCVIDFLQDEATKWTSMDKSIDRQIVHAQTRAPIPEAIPEWIPYELLRNVDYLTQGGYASVYTATYMERIIYQMEKNDKDIITRINTI</sequence>
<proteinExistence type="predicted"/>
<evidence type="ECO:0000313" key="2">
    <source>
        <dbReference type="Proteomes" id="UP000789901"/>
    </source>
</evidence>
<comment type="caution">
    <text evidence="1">The sequence shown here is derived from an EMBL/GenBank/DDBJ whole genome shotgun (WGS) entry which is preliminary data.</text>
</comment>
<protein>
    <submittedName>
        <fullName evidence="1">30755_t:CDS:1</fullName>
    </submittedName>
</protein>
<organism evidence="1 2">
    <name type="scientific">Gigaspora margarita</name>
    <dbReference type="NCBI Taxonomy" id="4874"/>
    <lineage>
        <taxon>Eukaryota</taxon>
        <taxon>Fungi</taxon>
        <taxon>Fungi incertae sedis</taxon>
        <taxon>Mucoromycota</taxon>
        <taxon>Glomeromycotina</taxon>
        <taxon>Glomeromycetes</taxon>
        <taxon>Diversisporales</taxon>
        <taxon>Gigasporaceae</taxon>
        <taxon>Gigaspora</taxon>
    </lineage>
</organism>
<keyword evidence="2" id="KW-1185">Reference proteome</keyword>
<gene>
    <name evidence="1" type="ORF">GMARGA_LOCUS27285</name>
</gene>